<dbReference type="EMBL" id="JAKMXF010000133">
    <property type="protein sequence ID" value="KAI6657008.1"/>
    <property type="molecule type" value="Genomic_DNA"/>
</dbReference>
<proteinExistence type="predicted"/>
<sequence>MAVAFSTSPIAKPNEFESVFSTPAPIDDNYLSINEARESIKTHFIAYHQMLDKKELELLSELDQLEAINKPGLIQVRNDLQRFKKLIPTLNDSLDTNTLKPFLEAQKSLLDKQILHFERSQKLLTHVTLEISTLESSLDNLIKIVPFLPKSKFRTKLQSLLSIEPQFNEEWYVVTQIWFSKFKNSINYDNPQTNDSWEFPESIPINHDGIYPNEEEDDKDDWKLLPFKAWDLLLQFNGMYSGSAPIKRKTFFSIDLNEIKVPIFPTLFKCVIGHNCADKTCTNFSIECQLETFPYETYHDILNKLSAFSKLYTNYPPRLFCLDRLYKVRLSLNKTEYAISKEITIQSQYNFIFSPSTVGITLSSTNNRLPTSMIGLSEQSFLLIVPDSIGKYNIEVTPKRLYRENEQIIFW</sequence>
<dbReference type="SUPFAM" id="SSF143791">
    <property type="entry name" value="DUSP-like"/>
    <property type="match status" value="1"/>
</dbReference>
<dbReference type="Gene3D" id="3.30.2230.10">
    <property type="entry name" value="DUSP-like"/>
    <property type="match status" value="1"/>
</dbReference>
<evidence type="ECO:0000259" key="1">
    <source>
        <dbReference type="PROSITE" id="PS51283"/>
    </source>
</evidence>
<evidence type="ECO:0000313" key="3">
    <source>
        <dbReference type="Proteomes" id="UP001165289"/>
    </source>
</evidence>
<dbReference type="AlphaFoldDB" id="A0AAV7K8C8"/>
<dbReference type="InterPro" id="IPR035927">
    <property type="entry name" value="DUSP-like_sf"/>
</dbReference>
<protein>
    <recommendedName>
        <fullName evidence="1">DUSP domain-containing protein</fullName>
    </recommendedName>
</protein>
<dbReference type="Proteomes" id="UP001165289">
    <property type="component" value="Unassembled WGS sequence"/>
</dbReference>
<evidence type="ECO:0000313" key="2">
    <source>
        <dbReference type="EMBL" id="KAI6657008.1"/>
    </source>
</evidence>
<organism evidence="2 3">
    <name type="scientific">Oopsacas minuta</name>
    <dbReference type="NCBI Taxonomy" id="111878"/>
    <lineage>
        <taxon>Eukaryota</taxon>
        <taxon>Metazoa</taxon>
        <taxon>Porifera</taxon>
        <taxon>Hexactinellida</taxon>
        <taxon>Hexasterophora</taxon>
        <taxon>Lyssacinosida</taxon>
        <taxon>Leucopsacidae</taxon>
        <taxon>Oopsacas</taxon>
    </lineage>
</organism>
<dbReference type="PROSITE" id="PS51283">
    <property type="entry name" value="DUSP"/>
    <property type="match status" value="1"/>
</dbReference>
<keyword evidence="3" id="KW-1185">Reference proteome</keyword>
<accession>A0AAV7K8C8</accession>
<gene>
    <name evidence="2" type="ORF">LOD99_16309</name>
</gene>
<comment type="caution">
    <text evidence="2">The sequence shown here is derived from an EMBL/GenBank/DDBJ whole genome shotgun (WGS) entry which is preliminary data.</text>
</comment>
<feature type="domain" description="DUSP" evidence="1">
    <location>
        <begin position="148"/>
        <end position="251"/>
    </location>
</feature>
<reference evidence="2 3" key="1">
    <citation type="journal article" date="2023" name="BMC Biol.">
        <title>The compact genome of the sponge Oopsacas minuta (Hexactinellida) is lacking key metazoan core genes.</title>
        <authorList>
            <person name="Santini S."/>
            <person name="Schenkelaars Q."/>
            <person name="Jourda C."/>
            <person name="Duchesne M."/>
            <person name="Belahbib H."/>
            <person name="Rocher C."/>
            <person name="Selva M."/>
            <person name="Riesgo A."/>
            <person name="Vervoort M."/>
            <person name="Leys S.P."/>
            <person name="Kodjabachian L."/>
            <person name="Le Bivic A."/>
            <person name="Borchiellini C."/>
            <person name="Claverie J.M."/>
            <person name="Renard E."/>
        </authorList>
    </citation>
    <scope>NUCLEOTIDE SEQUENCE [LARGE SCALE GENOMIC DNA]</scope>
    <source>
        <strain evidence="2">SPO-2</strain>
    </source>
</reference>
<dbReference type="InterPro" id="IPR006615">
    <property type="entry name" value="Pept_C19_DUSP"/>
</dbReference>
<dbReference type="GO" id="GO:0004843">
    <property type="term" value="F:cysteine-type deubiquitinase activity"/>
    <property type="evidence" value="ECO:0007669"/>
    <property type="project" value="InterPro"/>
</dbReference>
<name>A0AAV7K8C8_9METZ</name>